<organism evidence="8 9">
    <name type="scientific">Eragrostis curvula</name>
    <name type="common">weeping love grass</name>
    <dbReference type="NCBI Taxonomy" id="38414"/>
    <lineage>
        <taxon>Eukaryota</taxon>
        <taxon>Viridiplantae</taxon>
        <taxon>Streptophyta</taxon>
        <taxon>Embryophyta</taxon>
        <taxon>Tracheophyta</taxon>
        <taxon>Spermatophyta</taxon>
        <taxon>Magnoliopsida</taxon>
        <taxon>Liliopsida</taxon>
        <taxon>Poales</taxon>
        <taxon>Poaceae</taxon>
        <taxon>PACMAD clade</taxon>
        <taxon>Chloridoideae</taxon>
        <taxon>Eragrostideae</taxon>
        <taxon>Eragrostidinae</taxon>
        <taxon>Eragrostis</taxon>
    </lineage>
</organism>
<name>A0A5J9V4D8_9POAL</name>
<evidence type="ECO:0000313" key="9">
    <source>
        <dbReference type="Proteomes" id="UP000324897"/>
    </source>
</evidence>
<evidence type="ECO:0000259" key="6">
    <source>
        <dbReference type="Pfam" id="PF00082"/>
    </source>
</evidence>
<dbReference type="Gene3D" id="3.40.50.200">
    <property type="entry name" value="Peptidase S8/S53 domain"/>
    <property type="match status" value="1"/>
</dbReference>
<dbReference type="Pfam" id="PF05922">
    <property type="entry name" value="Inhibitor_I9"/>
    <property type="match status" value="1"/>
</dbReference>
<dbReference type="PROSITE" id="PS51892">
    <property type="entry name" value="SUBTILASE"/>
    <property type="match status" value="1"/>
</dbReference>
<sequence>MAWQVGVTCSLLVAAVVLAAAAQETEVHSSYIVHVAQGHAPRPRLHATRAYTSFLRDQLPEHMMHPEPIVHYAYAHAATGFAARLTPSQAAHLASLPSVLAVIPDGELPLHTTRSQKFLGLSRLIGLLPASEGGPDVVIGVIDSGVYPKDRASFAVDPELPPRPGSFRGRCVSTPTFNASAYCNDKLVGAKMFYKGYEAKIGRPLDANEKSPLDTNGHGTQTASIAAGSAVEGASFFGYGKGRAIGTAPAARIAAYKACWTDACTESDVLAAFEEAIADGVHVISISAGGGGEGPVAPKLHNDTVALAAFRAVRKGIIVSAAAGNEGPRASTVKNVAPWVITVGASTIARQFAATVSLGNGEAFAGATLYAGAPLGGASPSCRSCSAATRALTPASLGSWTPQRSPGRSWCAKGTSQRREKASEPPVAPEPSS</sequence>
<evidence type="ECO:0000256" key="5">
    <source>
        <dbReference type="SAM" id="SignalP"/>
    </source>
</evidence>
<dbReference type="Gramene" id="TVU30823">
    <property type="protein sequence ID" value="TVU30823"/>
    <property type="gene ID" value="EJB05_22467"/>
</dbReference>
<dbReference type="GO" id="GO:0004252">
    <property type="term" value="F:serine-type endopeptidase activity"/>
    <property type="evidence" value="ECO:0007669"/>
    <property type="project" value="InterPro"/>
</dbReference>
<protein>
    <recommendedName>
        <fullName evidence="10">Peptidase S8/S53 domain-containing protein</fullName>
    </recommendedName>
</protein>
<feature type="compositionally biased region" description="Polar residues" evidence="4">
    <location>
        <begin position="396"/>
        <end position="406"/>
    </location>
</feature>
<evidence type="ECO:0000259" key="7">
    <source>
        <dbReference type="Pfam" id="PF05922"/>
    </source>
</evidence>
<evidence type="ECO:0000256" key="1">
    <source>
        <dbReference type="ARBA" id="ARBA00011073"/>
    </source>
</evidence>
<proteinExistence type="inferred from homology"/>
<dbReference type="PANTHER" id="PTHR10795">
    <property type="entry name" value="PROPROTEIN CONVERTASE SUBTILISIN/KEXIN"/>
    <property type="match status" value="1"/>
</dbReference>
<comment type="caution">
    <text evidence="8">The sequence shown here is derived from an EMBL/GenBank/DDBJ whole genome shotgun (WGS) entry which is preliminary data.</text>
</comment>
<comment type="similarity">
    <text evidence="1 3">Belongs to the peptidase S8 family.</text>
</comment>
<dbReference type="InterPro" id="IPR037045">
    <property type="entry name" value="S8pro/Inhibitor_I9_sf"/>
</dbReference>
<dbReference type="OrthoDB" id="693754at2759"/>
<evidence type="ECO:0008006" key="10">
    <source>
        <dbReference type="Google" id="ProtNLM"/>
    </source>
</evidence>
<evidence type="ECO:0000256" key="3">
    <source>
        <dbReference type="PROSITE-ProRule" id="PRU01240"/>
    </source>
</evidence>
<feature type="domain" description="Inhibitor I9" evidence="7">
    <location>
        <begin position="30"/>
        <end position="111"/>
    </location>
</feature>
<dbReference type="Gene3D" id="3.30.70.80">
    <property type="entry name" value="Peptidase S8 propeptide/proteinase inhibitor I9"/>
    <property type="match status" value="1"/>
</dbReference>
<accession>A0A5J9V4D8</accession>
<evidence type="ECO:0000256" key="2">
    <source>
        <dbReference type="ARBA" id="ARBA00022729"/>
    </source>
</evidence>
<dbReference type="Proteomes" id="UP000324897">
    <property type="component" value="Chromosome 1"/>
</dbReference>
<dbReference type="InterPro" id="IPR010259">
    <property type="entry name" value="S8pro/Inhibitor_I9"/>
</dbReference>
<feature type="domain" description="Peptidase S8/S53" evidence="6">
    <location>
        <begin position="135"/>
        <end position="357"/>
    </location>
</feature>
<dbReference type="InterPro" id="IPR045051">
    <property type="entry name" value="SBT"/>
</dbReference>
<feature type="region of interest" description="Disordered" evidence="4">
    <location>
        <begin position="396"/>
        <end position="433"/>
    </location>
</feature>
<dbReference type="Pfam" id="PF00082">
    <property type="entry name" value="Peptidase_S8"/>
    <property type="match status" value="1"/>
</dbReference>
<feature type="non-terminal residue" evidence="8">
    <location>
        <position position="1"/>
    </location>
</feature>
<reference evidence="8 9" key="1">
    <citation type="journal article" date="2019" name="Sci. Rep.">
        <title>A high-quality genome of Eragrostis curvula grass provides insights into Poaceae evolution and supports new strategies to enhance forage quality.</title>
        <authorList>
            <person name="Carballo J."/>
            <person name="Santos B.A.C.M."/>
            <person name="Zappacosta D."/>
            <person name="Garbus I."/>
            <person name="Selva J.P."/>
            <person name="Gallo C.A."/>
            <person name="Diaz A."/>
            <person name="Albertini E."/>
            <person name="Caccamo M."/>
            <person name="Echenique V."/>
        </authorList>
    </citation>
    <scope>NUCLEOTIDE SEQUENCE [LARGE SCALE GENOMIC DNA]</scope>
    <source>
        <strain evidence="9">cv. Victoria</strain>
        <tissue evidence="8">Leaf</tissue>
    </source>
</reference>
<keyword evidence="9" id="KW-1185">Reference proteome</keyword>
<dbReference type="EMBL" id="RWGY01000011">
    <property type="protein sequence ID" value="TVU30823.1"/>
    <property type="molecule type" value="Genomic_DNA"/>
</dbReference>
<dbReference type="AlphaFoldDB" id="A0A5J9V4D8"/>
<dbReference type="GO" id="GO:0006508">
    <property type="term" value="P:proteolysis"/>
    <property type="evidence" value="ECO:0007669"/>
    <property type="project" value="InterPro"/>
</dbReference>
<keyword evidence="2 5" id="KW-0732">Signal</keyword>
<feature type="chain" id="PRO_5023848635" description="Peptidase S8/S53 domain-containing protein" evidence="5">
    <location>
        <begin position="22"/>
        <end position="433"/>
    </location>
</feature>
<dbReference type="InterPro" id="IPR000209">
    <property type="entry name" value="Peptidase_S8/S53_dom"/>
</dbReference>
<evidence type="ECO:0000256" key="4">
    <source>
        <dbReference type="SAM" id="MobiDB-lite"/>
    </source>
</evidence>
<dbReference type="SUPFAM" id="SSF52743">
    <property type="entry name" value="Subtilisin-like"/>
    <property type="match status" value="1"/>
</dbReference>
<comment type="caution">
    <text evidence="3">Lacks conserved residue(s) required for the propagation of feature annotation.</text>
</comment>
<dbReference type="InterPro" id="IPR036852">
    <property type="entry name" value="Peptidase_S8/S53_dom_sf"/>
</dbReference>
<feature type="signal peptide" evidence="5">
    <location>
        <begin position="1"/>
        <end position="21"/>
    </location>
</feature>
<evidence type="ECO:0000313" key="8">
    <source>
        <dbReference type="EMBL" id="TVU30823.1"/>
    </source>
</evidence>
<gene>
    <name evidence="8" type="ORF">EJB05_22467</name>
</gene>